<dbReference type="EMBL" id="GGFL01014314">
    <property type="protein sequence ID" value="MBW78492.1"/>
    <property type="molecule type" value="Transcribed_RNA"/>
</dbReference>
<sequence length="68" mass="7493">MCFMRAMLVLCKAVCLGAPALVLADPADLAHRDDDEQWLCSSADSVSTAVVSIIISMCSHRADRLRRW</sequence>
<reference evidence="2" key="1">
    <citation type="submission" date="2018-01" db="EMBL/GenBank/DDBJ databases">
        <title>An insight into the sialome of Amazonian anophelines.</title>
        <authorList>
            <person name="Ribeiro J.M."/>
            <person name="Scarpassa V."/>
            <person name="Calvo E."/>
        </authorList>
    </citation>
    <scope>NUCLEOTIDE SEQUENCE</scope>
</reference>
<proteinExistence type="predicted"/>
<evidence type="ECO:0000313" key="2">
    <source>
        <dbReference type="EMBL" id="MBW78492.1"/>
    </source>
</evidence>
<organism evidence="2">
    <name type="scientific">Anopheles darlingi</name>
    <name type="common">Mosquito</name>
    <dbReference type="NCBI Taxonomy" id="43151"/>
    <lineage>
        <taxon>Eukaryota</taxon>
        <taxon>Metazoa</taxon>
        <taxon>Ecdysozoa</taxon>
        <taxon>Arthropoda</taxon>
        <taxon>Hexapoda</taxon>
        <taxon>Insecta</taxon>
        <taxon>Pterygota</taxon>
        <taxon>Neoptera</taxon>
        <taxon>Endopterygota</taxon>
        <taxon>Diptera</taxon>
        <taxon>Nematocera</taxon>
        <taxon>Culicoidea</taxon>
        <taxon>Culicidae</taxon>
        <taxon>Anophelinae</taxon>
        <taxon>Anopheles</taxon>
    </lineage>
</organism>
<keyword evidence="1" id="KW-0732">Signal</keyword>
<protein>
    <submittedName>
        <fullName evidence="2">Putative secreted protein</fullName>
    </submittedName>
</protein>
<feature type="chain" id="PRO_5014714491" evidence="1">
    <location>
        <begin position="25"/>
        <end position="68"/>
    </location>
</feature>
<dbReference type="AlphaFoldDB" id="A0A2M4DLQ7"/>
<accession>A0A2M4DLQ7</accession>
<evidence type="ECO:0000256" key="1">
    <source>
        <dbReference type="SAM" id="SignalP"/>
    </source>
</evidence>
<feature type="signal peptide" evidence="1">
    <location>
        <begin position="1"/>
        <end position="24"/>
    </location>
</feature>
<name>A0A2M4DLQ7_ANODA</name>